<gene>
    <name evidence="2" type="ORF">NG800_009620</name>
</gene>
<accession>A0ABU4JHW3</accession>
<feature type="signal peptide" evidence="1">
    <location>
        <begin position="1"/>
        <end position="19"/>
    </location>
</feature>
<evidence type="ECO:0000313" key="2">
    <source>
        <dbReference type="EMBL" id="MDW8549168.1"/>
    </source>
</evidence>
<organism evidence="2 3">
    <name type="scientific">Epilithonimonas ginsengisoli</name>
    <dbReference type="NCBI Taxonomy" id="1245592"/>
    <lineage>
        <taxon>Bacteria</taxon>
        <taxon>Pseudomonadati</taxon>
        <taxon>Bacteroidota</taxon>
        <taxon>Flavobacteriia</taxon>
        <taxon>Flavobacteriales</taxon>
        <taxon>Weeksellaceae</taxon>
        <taxon>Chryseobacterium group</taxon>
        <taxon>Epilithonimonas</taxon>
    </lineage>
</organism>
<evidence type="ECO:0000313" key="3">
    <source>
        <dbReference type="Proteomes" id="UP001204439"/>
    </source>
</evidence>
<feature type="chain" id="PRO_5045292561" description="PKD domain-containing protein" evidence="1">
    <location>
        <begin position="20"/>
        <end position="1884"/>
    </location>
</feature>
<proteinExistence type="predicted"/>
<evidence type="ECO:0008006" key="4">
    <source>
        <dbReference type="Google" id="ProtNLM"/>
    </source>
</evidence>
<name>A0ABU4JHW3_9FLAO</name>
<keyword evidence="1" id="KW-0732">Signal</keyword>
<protein>
    <recommendedName>
        <fullName evidence="4">PKD domain-containing protein</fullName>
    </recommendedName>
</protein>
<dbReference type="Proteomes" id="UP001204439">
    <property type="component" value="Unassembled WGS sequence"/>
</dbReference>
<evidence type="ECO:0000256" key="1">
    <source>
        <dbReference type="SAM" id="SignalP"/>
    </source>
</evidence>
<dbReference type="RefSeq" id="WP_063970461.1">
    <property type="nucleotide sequence ID" value="NZ_JAMXLT020000015.1"/>
</dbReference>
<reference evidence="2 3" key="1">
    <citation type="submission" date="2023-11" db="EMBL/GenBank/DDBJ databases">
        <title>First isolation, identification, and characterization of non-pathogenic Epilithonimonas ginsengisoli isolated from diseased farmed rainbow trout (Oncorhynchus mykiss) in Chile.</title>
        <authorList>
            <person name="Miranda C.D."/>
            <person name="Irgang R."/>
            <person name="Concha C."/>
            <person name="Rojas R."/>
            <person name="Avendano R."/>
        </authorList>
    </citation>
    <scope>NUCLEOTIDE SEQUENCE [LARGE SCALE GENOMIC DNA]</scope>
    <source>
        <strain evidence="2 3">FP99</strain>
    </source>
</reference>
<sequence>MKLKLYLIFFLALCQQIFAQSDYYWVGGAGSWSDLNHWRIGSSTGPQATIIPSRYDNVFFNNGSGFTTTLGQIIIPSVATCKNFIVDDNFSSSIRFSPGSILNIHGNLKWRGNIAAYYNITFNFYSDSGNTLPNLIDIPGKLIDASWISTTYLSSVNFLGNGSFKLINDFNSNGYFSFNVGEGASLDTNNKNITVDREITYTSSAVSDFGTSQLKSLSYTTAATSTFNANVNLTQASITVYSLSFPTTQNVKNISFTKKITVGTYLKTENITGVSNAALETSTGTGEYEIGTLNIPTGNSSWTYIGSSTPTNNIATLKVGTLTMGGDGNHNFYALRNDISNLTLGSGNSSFYTGKYNIDNLTLNGGNYFISSASGDEFKVNQNLIANASCAGTIPKLTGGNVIIPATANGGAVIDFPRYMFQNVKLTGGASVTAAIDNGGNTGNISFVGLASRTFYRIGGGGAWNDYAKWSFFSGGTSANCLPTRFDDVIFDEKSGFTAGNNTLTGSSTSIEVRNMTWNNTPGNPIFSPGFSYVNIYGSLYLQKDMTASTATFSFFKISPADPPIDRYMSFEGQKINTLYVSELANDNFHLQPASWAAPYDVEVVGGFSFNVMNNGIGQPANLYANSTKINANSVYLGGKSVFIDNTLIRTPTLWMYTQQPVNAPASTLYIAKEYNGKKDTYTNANHFFGNIYMEGTATGTFSAVKSNLFQINSGTDISITDATTNILNVNAGNKISFTGTDFVKNFNVNTAVDLVINDLTVTDTFVYNRLDCDIVKSFTGAGNSNLILGNSINGNGLVELNRLSVSYIRASYVTPVAGSNPINANNSIDNTANSGINFTIPAPKNFYWKGGSGNWNDINHWSLDSTPARATSTCGIPTLYDNVFFDEYSGIATVGTTNVEIQNPVYVNNMTFSGLPATAIFNIKGSYSYQTYINGDLTLYPGYGAVYNNNPGFTLINRNKPAGINKSVYPNGAGANLIFTDNANWKVYHGTEAVDMSSGSINQQYIARLDLSGTVLKLNQLSTTGTEILLDGSDISASTINISPQTPVNSLNSILKGGSIKTNSLAHYFERIDIRGSYINYSGQFLTTIDLPNTKVNLLNILTNSNSSTPIKSTTYATVRFASLKEVNQLNIEKSNIIELANNIKVNQSMLLQGGCTNADQLLIRGYNNVLGQIIIPVYNTTDFIINRVRLNYISSSGGQTYTATESTNVGGNSGINFVAAPSRDLYWVGGQGNWNDGNHWSLTSGGTPVGSCGFPSAQDNVFFDANSGFTTTQKSVIVGGNQSSLANNVTFNIDPNSPLVNVETYSNERNLLVYGNLVLQNNTTFGSFISVTMPQSTTPGQTRYIDTKGVTGARISINASQDYFELQSPYKGSIYGTNVKGFKTNDYPMDINTYGLQFNYTQNINQVLEFGQSVITDASSGSGIVISSGNSYPVTINAANAKIATGNFVINVPNQNSFGDIAINKNGIFNAGSTIHNFNKVTFLGILTPSATSTLASAGNYKTLYFSPGNYKIASGQNISKNLFMTGTPCNRINISRTADFGQSLINLNMAASYTLFYASIQDMNFSRTVNAYGNSQDLGNTSNLTIVPTNVQAAGFGNKTLCATDFPKTYDGSALFGTDPNATYTWTKMGTPDVVISTQPIVTFTQPGSYKVNVTSSQDGCNITENFTVSSFALPVDNTTVSTASVSQLPMGNVPVIFKGSQTSQTYIFTYSINNGPDMEITSNTNGVATINHPRNVAGTFVYHLKGIRFANGMACPVIISNKDIVVQINPDCPTPGVVQMYGTELMGCTASKGAKRLAEASPISITIPSLDLNIARFIPETGIIVKEGTDVFLLRNINASPEILTGLPASKPHVVGAILYHNDHFYEGVENGKWIRIDND</sequence>
<keyword evidence="3" id="KW-1185">Reference proteome</keyword>
<comment type="caution">
    <text evidence="2">The sequence shown here is derived from an EMBL/GenBank/DDBJ whole genome shotgun (WGS) entry which is preliminary data.</text>
</comment>
<dbReference type="EMBL" id="JAMXLT020000015">
    <property type="protein sequence ID" value="MDW8549168.1"/>
    <property type="molecule type" value="Genomic_DNA"/>
</dbReference>